<evidence type="ECO:0000256" key="3">
    <source>
        <dbReference type="ARBA" id="ARBA00023002"/>
    </source>
</evidence>
<proteinExistence type="predicted"/>
<evidence type="ECO:0000313" key="6">
    <source>
        <dbReference type="Proteomes" id="UP000011744"/>
    </source>
</evidence>
<dbReference type="Gene3D" id="3.30.43.10">
    <property type="entry name" value="Uridine Diphospho-n-acetylenolpyruvylglucosamine Reductase, domain 2"/>
    <property type="match status" value="1"/>
</dbReference>
<feature type="domain" description="FAD-binding PCMH-type" evidence="4">
    <location>
        <begin position="1"/>
        <end position="165"/>
    </location>
</feature>
<evidence type="ECO:0000256" key="1">
    <source>
        <dbReference type="ARBA" id="ARBA00022630"/>
    </source>
</evidence>
<dbReference type="PANTHER" id="PTHR42659:SF2">
    <property type="entry name" value="XANTHINE DEHYDROGENASE SUBUNIT C-RELATED"/>
    <property type="match status" value="1"/>
</dbReference>
<organism evidence="5 6">
    <name type="scientific">Paramagnetospirillum caucaseum</name>
    <dbReference type="NCBI Taxonomy" id="1244869"/>
    <lineage>
        <taxon>Bacteria</taxon>
        <taxon>Pseudomonadati</taxon>
        <taxon>Pseudomonadota</taxon>
        <taxon>Alphaproteobacteria</taxon>
        <taxon>Rhodospirillales</taxon>
        <taxon>Magnetospirillaceae</taxon>
        <taxon>Paramagnetospirillum</taxon>
    </lineage>
</organism>
<dbReference type="GO" id="GO:0071949">
    <property type="term" value="F:FAD binding"/>
    <property type="evidence" value="ECO:0007669"/>
    <property type="project" value="InterPro"/>
</dbReference>
<sequence length="261" mass="26868">MFPFDYLRPQSAAEAVAAHDGGERRYLAGGQSLLAALKLRLAQPSALIDVARLPELTGTRVEDGRLVVGAAVPHAGMAALPHIPALALLSGSIGDLQVRNMGTLGGALANADPASDHAAGVLGLGAEIRTDRRTIAADDFFLGMFETALEPGELIVAVGYPLPRRAGYAKVRNPASGYPVAGVFVAETDSGIRVAVTGAAACPFRLTEFEMALEGDFSPAALEGLGVPPDALNRDLHASAEYRAALIPVLARRALGLGGGS</sequence>
<name>M3ADY5_9PROT</name>
<dbReference type="AlphaFoldDB" id="M3ADY5"/>
<dbReference type="InterPro" id="IPR016167">
    <property type="entry name" value="FAD-bd_PCMH_sub1"/>
</dbReference>
<dbReference type="EMBL" id="AONQ01000013">
    <property type="protein sequence ID" value="EME70734.1"/>
    <property type="molecule type" value="Genomic_DNA"/>
</dbReference>
<dbReference type="PROSITE" id="PS51387">
    <property type="entry name" value="FAD_PCMH"/>
    <property type="match status" value="1"/>
</dbReference>
<dbReference type="SMART" id="SM01092">
    <property type="entry name" value="CO_deh_flav_C"/>
    <property type="match status" value="1"/>
</dbReference>
<dbReference type="PATRIC" id="fig|1244869.3.peg.1357"/>
<dbReference type="InterPro" id="IPR002346">
    <property type="entry name" value="Mopterin_DH_FAD-bd"/>
</dbReference>
<protein>
    <submittedName>
        <fullName evidence="5">Aerobic-type carbon monoxide dehydrogenase</fullName>
    </submittedName>
</protein>
<dbReference type="Pfam" id="PF00941">
    <property type="entry name" value="FAD_binding_5"/>
    <property type="match status" value="1"/>
</dbReference>
<dbReference type="InterPro" id="IPR016166">
    <property type="entry name" value="FAD-bd_PCMH"/>
</dbReference>
<evidence type="ECO:0000256" key="2">
    <source>
        <dbReference type="ARBA" id="ARBA00022827"/>
    </source>
</evidence>
<dbReference type="RefSeq" id="WP_008615671.1">
    <property type="nucleotide sequence ID" value="NZ_AONQ01000013.1"/>
</dbReference>
<dbReference type="SUPFAM" id="SSF55447">
    <property type="entry name" value="CO dehydrogenase flavoprotein C-terminal domain-like"/>
    <property type="match status" value="1"/>
</dbReference>
<accession>M3ADY5</accession>
<dbReference type="GO" id="GO:0016491">
    <property type="term" value="F:oxidoreductase activity"/>
    <property type="evidence" value="ECO:0007669"/>
    <property type="project" value="UniProtKB-KW"/>
</dbReference>
<keyword evidence="2" id="KW-0274">FAD</keyword>
<dbReference type="InterPro" id="IPR036318">
    <property type="entry name" value="FAD-bd_PCMH-like_sf"/>
</dbReference>
<dbReference type="PANTHER" id="PTHR42659">
    <property type="entry name" value="XANTHINE DEHYDROGENASE SUBUNIT C-RELATED"/>
    <property type="match status" value="1"/>
</dbReference>
<dbReference type="Proteomes" id="UP000011744">
    <property type="component" value="Unassembled WGS sequence"/>
</dbReference>
<keyword evidence="1" id="KW-0285">Flavoprotein</keyword>
<dbReference type="Gene3D" id="3.30.390.50">
    <property type="entry name" value="CO dehydrogenase flavoprotein, C-terminal domain"/>
    <property type="match status" value="1"/>
</dbReference>
<evidence type="ECO:0000313" key="5">
    <source>
        <dbReference type="EMBL" id="EME70734.1"/>
    </source>
</evidence>
<dbReference type="STRING" id="1244869.H261_06741"/>
<dbReference type="InterPro" id="IPR051312">
    <property type="entry name" value="Diverse_Substr_Oxidored"/>
</dbReference>
<dbReference type="OrthoDB" id="9793944at2"/>
<reference evidence="5 6" key="1">
    <citation type="journal article" date="2014" name="Genome Announc.">
        <title>Draft Genome Sequence of Magnetospirillum sp. Strain SO-1, a Freshwater Magnetotactic Bacterium Isolated from the Ol'khovka River, Russia.</title>
        <authorList>
            <person name="Grouzdev D.S."/>
            <person name="Dziuba M.V."/>
            <person name="Sukhacheva M.S."/>
            <person name="Mardanov A.V."/>
            <person name="Beletskiy A.V."/>
            <person name="Kuznetsov B.B."/>
            <person name="Skryabin K.G."/>
        </authorList>
    </citation>
    <scope>NUCLEOTIDE SEQUENCE [LARGE SCALE GENOMIC DNA]</scope>
    <source>
        <strain evidence="5 6">SO-1</strain>
    </source>
</reference>
<gene>
    <name evidence="5" type="ORF">H261_06741</name>
</gene>
<dbReference type="InterPro" id="IPR016169">
    <property type="entry name" value="FAD-bd_PCMH_sub2"/>
</dbReference>
<dbReference type="InterPro" id="IPR036683">
    <property type="entry name" value="CO_DH_flav_C_dom_sf"/>
</dbReference>
<dbReference type="SUPFAM" id="SSF56176">
    <property type="entry name" value="FAD-binding/transporter-associated domain-like"/>
    <property type="match status" value="1"/>
</dbReference>
<evidence type="ECO:0000259" key="4">
    <source>
        <dbReference type="PROSITE" id="PS51387"/>
    </source>
</evidence>
<dbReference type="Gene3D" id="3.30.465.10">
    <property type="match status" value="1"/>
</dbReference>
<dbReference type="eggNOG" id="COG1319">
    <property type="taxonomic scope" value="Bacteria"/>
</dbReference>
<keyword evidence="6" id="KW-1185">Reference proteome</keyword>
<dbReference type="InterPro" id="IPR005107">
    <property type="entry name" value="CO_DH_flav_C"/>
</dbReference>
<keyword evidence="3" id="KW-0560">Oxidoreductase</keyword>
<comment type="caution">
    <text evidence="5">The sequence shown here is derived from an EMBL/GenBank/DDBJ whole genome shotgun (WGS) entry which is preliminary data.</text>
</comment>